<evidence type="ECO:0000256" key="1">
    <source>
        <dbReference type="SAM" id="SignalP"/>
    </source>
</evidence>
<dbReference type="PROSITE" id="PS51257">
    <property type="entry name" value="PROKAR_LIPOPROTEIN"/>
    <property type="match status" value="1"/>
</dbReference>
<organism evidence="2 3">
    <name type="scientific">Tindallia magadiensis</name>
    <dbReference type="NCBI Taxonomy" id="69895"/>
    <lineage>
        <taxon>Bacteria</taxon>
        <taxon>Bacillati</taxon>
        <taxon>Bacillota</taxon>
        <taxon>Clostridia</taxon>
        <taxon>Peptostreptococcales</taxon>
        <taxon>Tindalliaceae</taxon>
        <taxon>Tindallia</taxon>
    </lineage>
</organism>
<sequence length="387" mass="43051">MNIKWKSILAIMLLLTLVLTACGGNAGEEAETVVDETEQVEESDVEEKDLPTLNVGYIYNDHSLPIMVAAHKAEEFKERGAYLETVIDKERYRLISAEGEPVANIEMIVTNSGAEAATLFAQDQLDISFFSITVVMSNRDRDVPIKALGPIHTEGNSMVFRKDMGIGSWDEFEQYVKEADEPVTLGYLSPTSSVTIITKSALDKNGIHYTEDPDDRDADVLLVNLRATSNYMPALTSGQVDGWVGPSPFPMVAEYEDVGIKTADTKDYAPIGHWVDFPCCCLVASESAIEAYPEAMAVFVELMEHTAEFSNENRDEAAIVVAEWIGIPEEAAKMSTVRYTTVPTEGWMRGTEILYHFLDDSEHFEGDLAGMEFEEVKGEIFDFRYTQ</sequence>
<dbReference type="Gene3D" id="3.40.190.10">
    <property type="entry name" value="Periplasmic binding protein-like II"/>
    <property type="match status" value="1"/>
</dbReference>
<protein>
    <submittedName>
        <fullName evidence="2">NitT/TauT family transport system substrate-binding protein</fullName>
    </submittedName>
</protein>
<keyword evidence="1" id="KW-0732">Signal</keyword>
<proteinExistence type="predicted"/>
<dbReference type="EMBL" id="FOQA01000005">
    <property type="protein sequence ID" value="SFH99786.1"/>
    <property type="molecule type" value="Genomic_DNA"/>
</dbReference>
<gene>
    <name evidence="2" type="ORF">SAMN05192551_10558</name>
</gene>
<dbReference type="AlphaFoldDB" id="A0A1I3ELC5"/>
<reference evidence="3" key="1">
    <citation type="submission" date="2016-10" db="EMBL/GenBank/DDBJ databases">
        <authorList>
            <person name="Varghese N."/>
            <person name="Submissions S."/>
        </authorList>
    </citation>
    <scope>NUCLEOTIDE SEQUENCE [LARGE SCALE GENOMIC DNA]</scope>
    <source>
        <strain evidence="3">Z-7934</strain>
    </source>
</reference>
<dbReference type="STRING" id="69895.SAMN05192551_10558"/>
<dbReference type="Pfam" id="PF13379">
    <property type="entry name" value="NMT1_2"/>
    <property type="match status" value="1"/>
</dbReference>
<dbReference type="PANTHER" id="PTHR30024">
    <property type="entry name" value="ALIPHATIC SULFONATES-BINDING PROTEIN-RELATED"/>
    <property type="match status" value="1"/>
</dbReference>
<name>A0A1I3ELC5_9FIRM</name>
<evidence type="ECO:0000313" key="2">
    <source>
        <dbReference type="EMBL" id="SFH99786.1"/>
    </source>
</evidence>
<accession>A0A1I3ELC5</accession>
<keyword evidence="3" id="KW-1185">Reference proteome</keyword>
<dbReference type="Proteomes" id="UP000199287">
    <property type="component" value="Unassembled WGS sequence"/>
</dbReference>
<evidence type="ECO:0000313" key="3">
    <source>
        <dbReference type="Proteomes" id="UP000199287"/>
    </source>
</evidence>
<feature type="chain" id="PRO_5038728557" evidence="1">
    <location>
        <begin position="22"/>
        <end position="387"/>
    </location>
</feature>
<dbReference type="SUPFAM" id="SSF53850">
    <property type="entry name" value="Periplasmic binding protein-like II"/>
    <property type="match status" value="1"/>
</dbReference>
<dbReference type="RefSeq" id="WP_093371952.1">
    <property type="nucleotide sequence ID" value="NZ_FOQA01000005.1"/>
</dbReference>
<dbReference type="OrthoDB" id="286202at2"/>
<feature type="signal peptide" evidence="1">
    <location>
        <begin position="1"/>
        <end position="21"/>
    </location>
</feature>